<organism evidence="1 2">
    <name type="scientific">Adhaeribacter arboris</name>
    <dbReference type="NCBI Taxonomy" id="2072846"/>
    <lineage>
        <taxon>Bacteria</taxon>
        <taxon>Pseudomonadati</taxon>
        <taxon>Bacteroidota</taxon>
        <taxon>Cytophagia</taxon>
        <taxon>Cytophagales</taxon>
        <taxon>Hymenobacteraceae</taxon>
        <taxon>Adhaeribacter</taxon>
    </lineage>
</organism>
<sequence>MIEKKKVPPLPITLNNQQTAAPVIAPGHCRIIGKVIAISPEPEAGATGICGKVPCRAKIKIQKILGYGHSFNQTLAIDQEVNAYFTFSLQPTAKLLPNMTTPLSGLKIGSSFQADISPSAEMAGTTVPWYQVAVYQIP</sequence>
<gene>
    <name evidence="1" type="ORF">AHMF7605_22280</name>
</gene>
<keyword evidence="2" id="KW-1185">Reference proteome</keyword>
<dbReference type="Proteomes" id="UP000240357">
    <property type="component" value="Unassembled WGS sequence"/>
</dbReference>
<evidence type="ECO:0000313" key="2">
    <source>
        <dbReference type="Proteomes" id="UP000240357"/>
    </source>
</evidence>
<evidence type="ECO:0000313" key="1">
    <source>
        <dbReference type="EMBL" id="PSR56029.1"/>
    </source>
</evidence>
<dbReference type="OrthoDB" id="893829at2"/>
<proteinExistence type="predicted"/>
<reference evidence="1 2" key="1">
    <citation type="submission" date="2018-03" db="EMBL/GenBank/DDBJ databases">
        <title>Adhaeribacter sp. HMF7605 Genome sequencing and assembly.</title>
        <authorList>
            <person name="Kang H."/>
            <person name="Kang J."/>
            <person name="Cha I."/>
            <person name="Kim H."/>
            <person name="Joh K."/>
        </authorList>
    </citation>
    <scope>NUCLEOTIDE SEQUENCE [LARGE SCALE GENOMIC DNA]</scope>
    <source>
        <strain evidence="1 2">HMF7605</strain>
    </source>
</reference>
<dbReference type="EMBL" id="PYFT01000001">
    <property type="protein sequence ID" value="PSR56029.1"/>
    <property type="molecule type" value="Genomic_DNA"/>
</dbReference>
<dbReference type="RefSeq" id="WP_106932207.1">
    <property type="nucleotide sequence ID" value="NZ_PYFT01000001.1"/>
</dbReference>
<name>A0A2T2YKL3_9BACT</name>
<comment type="caution">
    <text evidence="1">The sequence shown here is derived from an EMBL/GenBank/DDBJ whole genome shotgun (WGS) entry which is preliminary data.</text>
</comment>
<protein>
    <submittedName>
        <fullName evidence="1">Uncharacterized protein</fullName>
    </submittedName>
</protein>
<dbReference type="AlphaFoldDB" id="A0A2T2YKL3"/>
<accession>A0A2T2YKL3</accession>